<dbReference type="Pfam" id="PF14375">
    <property type="entry name" value="Cys_rich_CWC"/>
    <property type="match status" value="1"/>
</dbReference>
<dbReference type="EMBL" id="JBHSRS010000079">
    <property type="protein sequence ID" value="MFC6282656.1"/>
    <property type="molecule type" value="Genomic_DNA"/>
</dbReference>
<name>A0ABW1TYA0_9BURK</name>
<reference evidence="2" key="1">
    <citation type="journal article" date="2019" name="Int. J. Syst. Evol. Microbiol.">
        <title>The Global Catalogue of Microorganisms (GCM) 10K type strain sequencing project: providing services to taxonomists for standard genome sequencing and annotation.</title>
        <authorList>
            <consortium name="The Broad Institute Genomics Platform"/>
            <consortium name="The Broad Institute Genome Sequencing Center for Infectious Disease"/>
            <person name="Wu L."/>
            <person name="Ma J."/>
        </authorList>
    </citation>
    <scope>NUCLEOTIDE SEQUENCE [LARGE SCALE GENOMIC DNA]</scope>
    <source>
        <strain evidence="2">CCUG 39402</strain>
    </source>
</reference>
<organism evidence="1 2">
    <name type="scientific">Polaromonas aquatica</name>
    <dbReference type="NCBI Taxonomy" id="332657"/>
    <lineage>
        <taxon>Bacteria</taxon>
        <taxon>Pseudomonadati</taxon>
        <taxon>Pseudomonadota</taxon>
        <taxon>Betaproteobacteria</taxon>
        <taxon>Burkholderiales</taxon>
        <taxon>Comamonadaceae</taxon>
        <taxon>Polaromonas</taxon>
    </lineage>
</organism>
<accession>A0ABW1TYA0</accession>
<proteinExistence type="predicted"/>
<sequence>MVTGDATCWCFAMPHAIPVPSTDKTKQAGCLCPACLQQLIDAQP</sequence>
<evidence type="ECO:0000313" key="1">
    <source>
        <dbReference type="EMBL" id="MFC6282656.1"/>
    </source>
</evidence>
<dbReference type="InterPro" id="IPR032720">
    <property type="entry name" value="Cys_rich_CWC"/>
</dbReference>
<gene>
    <name evidence="1" type="ORF">ACFQND_15630</name>
</gene>
<evidence type="ECO:0000313" key="2">
    <source>
        <dbReference type="Proteomes" id="UP001596270"/>
    </source>
</evidence>
<dbReference type="Proteomes" id="UP001596270">
    <property type="component" value="Unassembled WGS sequence"/>
</dbReference>
<comment type="caution">
    <text evidence="1">The sequence shown here is derived from an EMBL/GenBank/DDBJ whole genome shotgun (WGS) entry which is preliminary data.</text>
</comment>
<protein>
    <submittedName>
        <fullName evidence="1">Cysteine-rich CWC family protein</fullName>
    </submittedName>
</protein>
<keyword evidence="2" id="KW-1185">Reference proteome</keyword>
<dbReference type="RefSeq" id="WP_377414117.1">
    <property type="nucleotide sequence ID" value="NZ_JBHSRS010000079.1"/>
</dbReference>